<gene>
    <name evidence="2" type="ORF">CVT25_008094</name>
</gene>
<dbReference type="InParanoid" id="A0A409W182"/>
<organism evidence="2 3">
    <name type="scientific">Psilocybe cyanescens</name>
    <dbReference type="NCBI Taxonomy" id="93625"/>
    <lineage>
        <taxon>Eukaryota</taxon>
        <taxon>Fungi</taxon>
        <taxon>Dikarya</taxon>
        <taxon>Basidiomycota</taxon>
        <taxon>Agaricomycotina</taxon>
        <taxon>Agaricomycetes</taxon>
        <taxon>Agaricomycetidae</taxon>
        <taxon>Agaricales</taxon>
        <taxon>Agaricineae</taxon>
        <taxon>Strophariaceae</taxon>
        <taxon>Psilocybe</taxon>
    </lineage>
</organism>
<dbReference type="EMBL" id="NHYD01003826">
    <property type="protein sequence ID" value="PPQ72270.1"/>
    <property type="molecule type" value="Genomic_DNA"/>
</dbReference>
<reference evidence="2 3" key="1">
    <citation type="journal article" date="2018" name="Evol. Lett.">
        <title>Horizontal gene cluster transfer increased hallucinogenic mushroom diversity.</title>
        <authorList>
            <person name="Reynolds H.T."/>
            <person name="Vijayakumar V."/>
            <person name="Gluck-Thaler E."/>
            <person name="Korotkin H.B."/>
            <person name="Matheny P.B."/>
            <person name="Slot J.C."/>
        </authorList>
    </citation>
    <scope>NUCLEOTIDE SEQUENCE [LARGE SCALE GENOMIC DNA]</scope>
    <source>
        <strain evidence="2 3">2631</strain>
    </source>
</reference>
<dbReference type="Proteomes" id="UP000283269">
    <property type="component" value="Unassembled WGS sequence"/>
</dbReference>
<protein>
    <submittedName>
        <fullName evidence="2">Uncharacterized protein</fullName>
    </submittedName>
</protein>
<evidence type="ECO:0000313" key="2">
    <source>
        <dbReference type="EMBL" id="PPQ72270.1"/>
    </source>
</evidence>
<dbReference type="OrthoDB" id="3363652at2759"/>
<sequence length="304" mass="34598">MGRWFGKMQVGSTSALSGFEVFDCQGAFDVILAKYAANGTNPPPSTPEQQLAEEWDHVFLMQASDNPRSEARWAKLIPLMDIEPKKIHKEQQAHIIKRVQRQEDEALMLSAIHLLTKQPQVSSCTENPMSRTAERIQATAAAAKQWQYHRETQHLVQLFNITDSRSHPVQDQVTALLQSEVRIKKLCNQLNELREMASQHLTQTNSSATSKQLHTMGSISSDNFHLDHGPNQSQQVMDPFNEAQVEEILKLVEIGHDLSEEQQSEVHKLIKEYADVFALSLSEVLYVDWYKHKLNVDTTQTFPT</sequence>
<comment type="caution">
    <text evidence="2">The sequence shown here is derived from an EMBL/GenBank/DDBJ whole genome shotgun (WGS) entry which is preliminary data.</text>
</comment>
<evidence type="ECO:0000313" key="3">
    <source>
        <dbReference type="Proteomes" id="UP000283269"/>
    </source>
</evidence>
<name>A0A409W182_PSICY</name>
<dbReference type="AlphaFoldDB" id="A0A409W182"/>
<proteinExistence type="predicted"/>
<accession>A0A409W182</accession>
<evidence type="ECO:0000256" key="1">
    <source>
        <dbReference type="SAM" id="Coils"/>
    </source>
</evidence>
<keyword evidence="1" id="KW-0175">Coiled coil</keyword>
<feature type="coiled-coil region" evidence="1">
    <location>
        <begin position="176"/>
        <end position="203"/>
    </location>
</feature>
<dbReference type="STRING" id="93625.A0A409W182"/>
<keyword evidence="3" id="KW-1185">Reference proteome</keyword>